<keyword evidence="1" id="KW-0539">Nucleus</keyword>
<dbReference type="InterPro" id="IPR036864">
    <property type="entry name" value="Zn2-C6_fun-type_DNA-bd_sf"/>
</dbReference>
<dbReference type="Gene3D" id="4.10.240.10">
    <property type="entry name" value="Zn(2)-C6 fungal-type DNA-binding domain"/>
    <property type="match status" value="1"/>
</dbReference>
<comment type="caution">
    <text evidence="3">The sequence shown here is derived from an EMBL/GenBank/DDBJ whole genome shotgun (WGS) entry which is preliminary data.</text>
</comment>
<dbReference type="AlphaFoldDB" id="G9MU50"/>
<dbReference type="InterPro" id="IPR001138">
    <property type="entry name" value="Zn2Cys6_DnaBD"/>
</dbReference>
<dbReference type="EMBL" id="ABDF02000043">
    <property type="protein sequence ID" value="EHK22025.1"/>
    <property type="molecule type" value="Genomic_DNA"/>
</dbReference>
<gene>
    <name evidence="3" type="ORF">TRIVIDRAFT_70978</name>
</gene>
<evidence type="ECO:0000259" key="2">
    <source>
        <dbReference type="PROSITE" id="PS50048"/>
    </source>
</evidence>
<dbReference type="VEuPathDB" id="FungiDB:TRIVIDRAFT_70978"/>
<evidence type="ECO:0000313" key="3">
    <source>
        <dbReference type="EMBL" id="EHK22025.1"/>
    </source>
</evidence>
<protein>
    <recommendedName>
        <fullName evidence="2">Zn(2)-C6 fungal-type domain-containing protein</fullName>
    </recommendedName>
</protein>
<reference evidence="3 4" key="1">
    <citation type="journal article" date="2011" name="Genome Biol.">
        <title>Comparative genome sequence analysis underscores mycoparasitism as the ancestral life style of Trichoderma.</title>
        <authorList>
            <person name="Kubicek C.P."/>
            <person name="Herrera-Estrella A."/>
            <person name="Seidl-Seiboth V."/>
            <person name="Martinez D.A."/>
            <person name="Druzhinina I.S."/>
            <person name="Thon M."/>
            <person name="Zeilinger S."/>
            <person name="Casas-Flores S."/>
            <person name="Horwitz B.A."/>
            <person name="Mukherjee P.K."/>
            <person name="Mukherjee M."/>
            <person name="Kredics L."/>
            <person name="Alcaraz L.D."/>
            <person name="Aerts A."/>
            <person name="Antal Z."/>
            <person name="Atanasova L."/>
            <person name="Cervantes-Badillo M.G."/>
            <person name="Challacombe J."/>
            <person name="Chertkov O."/>
            <person name="McCluskey K."/>
            <person name="Coulpier F."/>
            <person name="Deshpande N."/>
            <person name="von Doehren H."/>
            <person name="Ebbole D.J."/>
            <person name="Esquivel-Naranjo E.U."/>
            <person name="Fekete E."/>
            <person name="Flipphi M."/>
            <person name="Glaser F."/>
            <person name="Gomez-Rodriguez E.Y."/>
            <person name="Gruber S."/>
            <person name="Han C."/>
            <person name="Henrissat B."/>
            <person name="Hermosa R."/>
            <person name="Hernandez-Onate M."/>
            <person name="Karaffa L."/>
            <person name="Kosti I."/>
            <person name="Le Crom S."/>
            <person name="Lindquist E."/>
            <person name="Lucas S."/>
            <person name="Luebeck M."/>
            <person name="Luebeck P.S."/>
            <person name="Margeot A."/>
            <person name="Metz B."/>
            <person name="Misra M."/>
            <person name="Nevalainen H."/>
            <person name="Omann M."/>
            <person name="Packer N."/>
            <person name="Perrone G."/>
            <person name="Uresti-Rivera E.E."/>
            <person name="Salamov A."/>
            <person name="Schmoll M."/>
            <person name="Seiboth B."/>
            <person name="Shapiro H."/>
            <person name="Sukno S."/>
            <person name="Tamayo-Ramos J.A."/>
            <person name="Tisch D."/>
            <person name="Wiest A."/>
            <person name="Wilkinson H.H."/>
            <person name="Zhang M."/>
            <person name="Coutinho P.M."/>
            <person name="Kenerley C.M."/>
            <person name="Monte E."/>
            <person name="Baker S.E."/>
            <person name="Grigoriev I.V."/>
        </authorList>
    </citation>
    <scope>NUCLEOTIDE SEQUENCE [LARGE SCALE GENOMIC DNA]</scope>
    <source>
        <strain evidence="4">Gv29-8 / FGSC 10586</strain>
    </source>
</reference>
<evidence type="ECO:0000313" key="4">
    <source>
        <dbReference type="Proteomes" id="UP000007115"/>
    </source>
</evidence>
<sequence length="480" mass="53611">MSLRKKACIACVTSKRRCDQLLPACSRCTKQHRACQYPLLPVASVPYSHAGPALPYDDTPISDSIIDNFTWDNSWDILGPESNLTLIPGATLRQISPLGIGGLESFVETGAHDSTQFEQFRPAINEDFRPRSTSILDQYRPAVSSRHVTTTLDNFRQFLSRPTDIQWTFCASIMVSYIGTFAKTASTDFIAPYKLQSPLAAALGVCAAHETLTGPGRLVLSKLIEAGIDNLICYVPRETALSATNVPTLCDLDNCLTLEDDLRFFRRELARVQAMTLYHIIACFGGDAKQKSQAAQHEPLLAAWKISLQEQMHKLYRKMDWNIQNLSISDFSALPRPEVSAWERTNGQASQPRYCSVDSAPIRDDELESAHRTILISYFVRATYAVVTYGVCPLVSELESLMVSAPASLRRRNYLGIQERYLSQASSLWPPQRCDNPMLSYKELLNLWEQGYMSSSDLEDGFTRLLLVACKGISVLSLNT</sequence>
<dbReference type="eggNOG" id="ENOG502RP4I">
    <property type="taxonomic scope" value="Eukaryota"/>
</dbReference>
<dbReference type="PROSITE" id="PS50048">
    <property type="entry name" value="ZN2_CY6_FUNGAL_2"/>
    <property type="match status" value="1"/>
</dbReference>
<keyword evidence="4" id="KW-1185">Reference proteome</keyword>
<dbReference type="HOGENOM" id="CLU_660514_0_0_1"/>
<dbReference type="OMA" id="SAWERTN"/>
<dbReference type="SUPFAM" id="SSF57701">
    <property type="entry name" value="Zn2/Cys6 DNA-binding domain"/>
    <property type="match status" value="1"/>
</dbReference>
<dbReference type="Proteomes" id="UP000007115">
    <property type="component" value="Unassembled WGS sequence"/>
</dbReference>
<dbReference type="OrthoDB" id="9930022at2759"/>
<dbReference type="Pfam" id="PF00172">
    <property type="entry name" value="Zn_clus"/>
    <property type="match status" value="1"/>
</dbReference>
<dbReference type="InParanoid" id="G9MU50"/>
<organism evidence="3 4">
    <name type="scientific">Hypocrea virens (strain Gv29-8 / FGSC 10586)</name>
    <name type="common">Gliocladium virens</name>
    <name type="synonym">Trichoderma virens</name>
    <dbReference type="NCBI Taxonomy" id="413071"/>
    <lineage>
        <taxon>Eukaryota</taxon>
        <taxon>Fungi</taxon>
        <taxon>Dikarya</taxon>
        <taxon>Ascomycota</taxon>
        <taxon>Pezizomycotina</taxon>
        <taxon>Sordariomycetes</taxon>
        <taxon>Hypocreomycetidae</taxon>
        <taxon>Hypocreales</taxon>
        <taxon>Hypocreaceae</taxon>
        <taxon>Trichoderma</taxon>
    </lineage>
</organism>
<dbReference type="CDD" id="cd00067">
    <property type="entry name" value="GAL4"/>
    <property type="match status" value="1"/>
</dbReference>
<dbReference type="GeneID" id="25797410"/>
<evidence type="ECO:0000256" key="1">
    <source>
        <dbReference type="ARBA" id="ARBA00023242"/>
    </source>
</evidence>
<accession>G9MU50</accession>
<dbReference type="GO" id="GO:0008270">
    <property type="term" value="F:zinc ion binding"/>
    <property type="evidence" value="ECO:0007669"/>
    <property type="project" value="InterPro"/>
</dbReference>
<dbReference type="STRING" id="413071.G9MU50"/>
<proteinExistence type="predicted"/>
<feature type="domain" description="Zn(2)-C6 fungal-type" evidence="2">
    <location>
        <begin position="7"/>
        <end position="37"/>
    </location>
</feature>
<dbReference type="SMART" id="SM00066">
    <property type="entry name" value="GAL4"/>
    <property type="match status" value="1"/>
</dbReference>
<dbReference type="RefSeq" id="XP_013956218.1">
    <property type="nucleotide sequence ID" value="XM_014100743.1"/>
</dbReference>
<dbReference type="GO" id="GO:0000981">
    <property type="term" value="F:DNA-binding transcription factor activity, RNA polymerase II-specific"/>
    <property type="evidence" value="ECO:0007669"/>
    <property type="project" value="InterPro"/>
</dbReference>
<name>G9MU50_HYPVG</name>